<dbReference type="Pfam" id="PF00583">
    <property type="entry name" value="Acetyltransf_1"/>
    <property type="match status" value="1"/>
</dbReference>
<dbReference type="RefSeq" id="WP_342300648.1">
    <property type="nucleotide sequence ID" value="NZ_JBCEVZ010000066.1"/>
</dbReference>
<dbReference type="SUPFAM" id="SSF55729">
    <property type="entry name" value="Acyl-CoA N-acyltransferases (Nat)"/>
    <property type="match status" value="1"/>
</dbReference>
<accession>A0ABU9M1Z1</accession>
<keyword evidence="1 4" id="KW-0808">Transferase</keyword>
<proteinExistence type="predicted"/>
<dbReference type="Gene3D" id="3.40.630.30">
    <property type="match status" value="1"/>
</dbReference>
<dbReference type="EMBL" id="JBCEVZ010000066">
    <property type="protein sequence ID" value="MEL5996304.1"/>
    <property type="molecule type" value="Genomic_DNA"/>
</dbReference>
<sequence length="239" mass="26528">MSAVVQFLDWDSRFFGFGVARILCDTPTADEVRTALDQCRTAGARLVYWHAPYHDLAAHQLAEQHKAWLADRKVTFAMALGPVEAAPVDAAIVPTTTLTPQLESLAWQSGEYSRFALDKRLPADAFRQLYSQWLRNSLNGAIARVVLTLPDHTGKELGLLTLGEKNGRADIGLLAVDAQARGQRVGKRLVAEARRWAIGAGYTELQVVTQRDNAPACGFYESCGFAISYEEHIYHLWLE</sequence>
<evidence type="ECO:0000256" key="2">
    <source>
        <dbReference type="ARBA" id="ARBA00023315"/>
    </source>
</evidence>
<reference evidence="4 5" key="1">
    <citation type="journal article" date="2018" name="Arch. Microbiol.">
        <title>Hymenobacter segetis sp. nov., isolated from soil.</title>
        <authorList>
            <person name="Ten L.N."/>
            <person name="Lim S.J."/>
            <person name="Kim B.O."/>
            <person name="Kang I.K."/>
            <person name="Jung H.Y."/>
        </authorList>
    </citation>
    <scope>NUCLEOTIDE SEQUENCE [LARGE SCALE GENOMIC DNA]</scope>
    <source>
        <strain evidence="4 5">S7-3-11</strain>
    </source>
</reference>
<dbReference type="Proteomes" id="UP001479606">
    <property type="component" value="Unassembled WGS sequence"/>
</dbReference>
<dbReference type="GO" id="GO:0016746">
    <property type="term" value="F:acyltransferase activity"/>
    <property type="evidence" value="ECO:0007669"/>
    <property type="project" value="UniProtKB-KW"/>
</dbReference>
<dbReference type="InterPro" id="IPR016181">
    <property type="entry name" value="Acyl_CoA_acyltransferase"/>
</dbReference>
<dbReference type="PANTHER" id="PTHR43877">
    <property type="entry name" value="AMINOALKYLPHOSPHONATE N-ACETYLTRANSFERASE-RELATED-RELATED"/>
    <property type="match status" value="1"/>
</dbReference>
<dbReference type="InterPro" id="IPR050832">
    <property type="entry name" value="Bact_Acetyltransf"/>
</dbReference>
<dbReference type="InterPro" id="IPR000182">
    <property type="entry name" value="GNAT_dom"/>
</dbReference>
<dbReference type="EC" id="2.3.1.-" evidence="4"/>
<dbReference type="PANTHER" id="PTHR43877:SF2">
    <property type="entry name" value="AMINOALKYLPHOSPHONATE N-ACETYLTRANSFERASE-RELATED"/>
    <property type="match status" value="1"/>
</dbReference>
<evidence type="ECO:0000313" key="5">
    <source>
        <dbReference type="Proteomes" id="UP001479606"/>
    </source>
</evidence>
<dbReference type="CDD" id="cd04301">
    <property type="entry name" value="NAT_SF"/>
    <property type="match status" value="1"/>
</dbReference>
<evidence type="ECO:0000256" key="1">
    <source>
        <dbReference type="ARBA" id="ARBA00022679"/>
    </source>
</evidence>
<evidence type="ECO:0000313" key="4">
    <source>
        <dbReference type="EMBL" id="MEL5996304.1"/>
    </source>
</evidence>
<keyword evidence="5" id="KW-1185">Reference proteome</keyword>
<comment type="caution">
    <text evidence="4">The sequence shown here is derived from an EMBL/GenBank/DDBJ whole genome shotgun (WGS) entry which is preliminary data.</text>
</comment>
<dbReference type="PROSITE" id="PS51186">
    <property type="entry name" value="GNAT"/>
    <property type="match status" value="1"/>
</dbReference>
<organism evidence="4 5">
    <name type="scientific">Hymenobacter segetis</name>
    <dbReference type="NCBI Taxonomy" id="2025509"/>
    <lineage>
        <taxon>Bacteria</taxon>
        <taxon>Pseudomonadati</taxon>
        <taxon>Bacteroidota</taxon>
        <taxon>Cytophagia</taxon>
        <taxon>Cytophagales</taxon>
        <taxon>Hymenobacteraceae</taxon>
        <taxon>Hymenobacter</taxon>
    </lineage>
</organism>
<feature type="domain" description="N-acetyltransferase" evidence="3">
    <location>
        <begin position="100"/>
        <end position="239"/>
    </location>
</feature>
<keyword evidence="2 4" id="KW-0012">Acyltransferase</keyword>
<evidence type="ECO:0000259" key="3">
    <source>
        <dbReference type="PROSITE" id="PS51186"/>
    </source>
</evidence>
<protein>
    <submittedName>
        <fullName evidence="4">GNAT family N-acetyltransferase</fullName>
        <ecNumber evidence="4">2.3.1.-</ecNumber>
    </submittedName>
</protein>
<gene>
    <name evidence="4" type="ORF">AAFH49_18970</name>
</gene>
<name>A0ABU9M1Z1_9BACT</name>